<dbReference type="Proteomes" id="UP000318878">
    <property type="component" value="Unassembled WGS sequence"/>
</dbReference>
<proteinExistence type="predicted"/>
<sequence>MPSSVLEAIKMGIWDYEPTDKTSGDFESTNALPGTSEKLNILAARLEKGLPLWHPSDRRTFDDNEAARSFLV</sequence>
<accession>A0A5C5V193</accession>
<comment type="caution">
    <text evidence="1">The sequence shown here is derived from an EMBL/GenBank/DDBJ whole genome shotgun (WGS) entry which is preliminary data.</text>
</comment>
<gene>
    <name evidence="1" type="ORF">Enr8_33860</name>
</gene>
<evidence type="ECO:0000313" key="2">
    <source>
        <dbReference type="Proteomes" id="UP000318878"/>
    </source>
</evidence>
<dbReference type="RefSeq" id="WP_246120127.1">
    <property type="nucleotide sequence ID" value="NZ_SJPF01000004.1"/>
</dbReference>
<organism evidence="1 2">
    <name type="scientific">Blastopirellula retiformator</name>
    <dbReference type="NCBI Taxonomy" id="2527970"/>
    <lineage>
        <taxon>Bacteria</taxon>
        <taxon>Pseudomonadati</taxon>
        <taxon>Planctomycetota</taxon>
        <taxon>Planctomycetia</taxon>
        <taxon>Pirellulales</taxon>
        <taxon>Pirellulaceae</taxon>
        <taxon>Blastopirellula</taxon>
    </lineage>
</organism>
<reference evidence="1 2" key="1">
    <citation type="submission" date="2019-02" db="EMBL/GenBank/DDBJ databases">
        <title>Deep-cultivation of Planctomycetes and their phenomic and genomic characterization uncovers novel biology.</title>
        <authorList>
            <person name="Wiegand S."/>
            <person name="Jogler M."/>
            <person name="Boedeker C."/>
            <person name="Pinto D."/>
            <person name="Vollmers J."/>
            <person name="Rivas-Marin E."/>
            <person name="Kohn T."/>
            <person name="Peeters S.H."/>
            <person name="Heuer A."/>
            <person name="Rast P."/>
            <person name="Oberbeckmann S."/>
            <person name="Bunk B."/>
            <person name="Jeske O."/>
            <person name="Meyerdierks A."/>
            <person name="Storesund J.E."/>
            <person name="Kallscheuer N."/>
            <person name="Luecker S."/>
            <person name="Lage O.M."/>
            <person name="Pohl T."/>
            <person name="Merkel B.J."/>
            <person name="Hornburger P."/>
            <person name="Mueller R.-W."/>
            <person name="Bruemmer F."/>
            <person name="Labrenz M."/>
            <person name="Spormann A.M."/>
            <person name="Op Den Camp H."/>
            <person name="Overmann J."/>
            <person name="Amann R."/>
            <person name="Jetten M.S.M."/>
            <person name="Mascher T."/>
            <person name="Medema M.H."/>
            <person name="Devos D.P."/>
            <person name="Kaster A.-K."/>
            <person name="Ovreas L."/>
            <person name="Rohde M."/>
            <person name="Galperin M.Y."/>
            <person name="Jogler C."/>
        </authorList>
    </citation>
    <scope>NUCLEOTIDE SEQUENCE [LARGE SCALE GENOMIC DNA]</scope>
    <source>
        <strain evidence="1 2">Enr8</strain>
    </source>
</reference>
<dbReference type="EMBL" id="SJPF01000004">
    <property type="protein sequence ID" value="TWT31465.1"/>
    <property type="molecule type" value="Genomic_DNA"/>
</dbReference>
<protein>
    <submittedName>
        <fullName evidence="1">Uncharacterized protein</fullName>
    </submittedName>
</protein>
<keyword evidence="2" id="KW-1185">Reference proteome</keyword>
<dbReference type="AlphaFoldDB" id="A0A5C5V193"/>
<evidence type="ECO:0000313" key="1">
    <source>
        <dbReference type="EMBL" id="TWT31465.1"/>
    </source>
</evidence>
<name>A0A5C5V193_9BACT</name>